<dbReference type="EMBL" id="LQPE01000022">
    <property type="protein sequence ID" value="ORW09351.1"/>
    <property type="molecule type" value="Genomic_DNA"/>
</dbReference>
<dbReference type="Proteomes" id="UP000193487">
    <property type="component" value="Unassembled WGS sequence"/>
</dbReference>
<organism evidence="2 3">
    <name type="scientific">Mycobacterium kyorinense</name>
    <dbReference type="NCBI Taxonomy" id="487514"/>
    <lineage>
        <taxon>Bacteria</taxon>
        <taxon>Bacillati</taxon>
        <taxon>Actinomycetota</taxon>
        <taxon>Actinomycetes</taxon>
        <taxon>Mycobacteriales</taxon>
        <taxon>Mycobacteriaceae</taxon>
        <taxon>Mycobacterium</taxon>
    </lineage>
</organism>
<dbReference type="Pfam" id="PF14027">
    <property type="entry name" value="Questin_oxidase"/>
    <property type="match status" value="1"/>
</dbReference>
<reference evidence="2 3" key="1">
    <citation type="submission" date="2016-01" db="EMBL/GenBank/DDBJ databases">
        <title>The new phylogeny of the genus Mycobacterium.</title>
        <authorList>
            <person name="Tarcisio F."/>
            <person name="Conor M."/>
            <person name="Antonella G."/>
            <person name="Elisabetta G."/>
            <person name="Giulia F.S."/>
            <person name="Sara T."/>
            <person name="Anna F."/>
            <person name="Clotilde B."/>
            <person name="Roberto B."/>
            <person name="Veronica D.S."/>
            <person name="Fabio R."/>
            <person name="Monica P."/>
            <person name="Olivier J."/>
            <person name="Enrico T."/>
            <person name="Nicola S."/>
        </authorList>
    </citation>
    <scope>NUCLEOTIDE SEQUENCE [LARGE SCALE GENOMIC DNA]</scope>
    <source>
        <strain evidence="2 3">DSM 45166</strain>
    </source>
</reference>
<gene>
    <name evidence="2" type="ORF">AWC14_21885</name>
</gene>
<evidence type="ECO:0000256" key="1">
    <source>
        <dbReference type="ARBA" id="ARBA00023002"/>
    </source>
</evidence>
<evidence type="ECO:0000313" key="2">
    <source>
        <dbReference type="EMBL" id="ORW09351.1"/>
    </source>
</evidence>
<keyword evidence="1" id="KW-0560">Oxidoreductase</keyword>
<proteinExistence type="predicted"/>
<dbReference type="AlphaFoldDB" id="A0A1X1YEB8"/>
<accession>A0A1X1YEB8</accession>
<evidence type="ECO:0008006" key="4">
    <source>
        <dbReference type="Google" id="ProtNLM"/>
    </source>
</evidence>
<dbReference type="InterPro" id="IPR025337">
    <property type="entry name" value="Questin_oxidase-like"/>
</dbReference>
<name>A0A1X1YEB8_9MYCO</name>
<dbReference type="GO" id="GO:0016491">
    <property type="term" value="F:oxidoreductase activity"/>
    <property type="evidence" value="ECO:0007669"/>
    <property type="project" value="UniProtKB-KW"/>
</dbReference>
<sequence length="351" mass="38648">MGPNVYPDAMAEAYQRLDGLGYERGEHDFANHGPMAAEALCALGFGDEVATWVEHYKRRMDHHDPPEPRFRIDPSDEQSWRESLGQFTRAGDWEAVFRRELADRPWRDVLAQWWPRLLPGLLAALTHGLIRTAHAVRCLSAAVHPDDAALAELARGLAYWAARYAPLPGEVAFAGQQTIAEAIARVGRGQSDDTSSYVEALTALSPLDAGRRLSEMTSTFAGVYLAHPDDPPVPMIHAVTAPAAMRIALAQLPAELHEPSVAAMWRVHVAMLAMFTRDAGAERQSLDIASRNGPPSWQDLFGRAAENGDEHVIKFTEACARENALQPDPRFPAAVQAALDRIRFRPPGTSR</sequence>
<protein>
    <recommendedName>
        <fullName evidence="4">DUF4243 domain-containing protein</fullName>
    </recommendedName>
</protein>
<evidence type="ECO:0000313" key="3">
    <source>
        <dbReference type="Proteomes" id="UP000193487"/>
    </source>
</evidence>
<dbReference type="OrthoDB" id="6396144at2"/>
<keyword evidence="3" id="KW-1185">Reference proteome</keyword>
<dbReference type="RefSeq" id="WP_045377611.1">
    <property type="nucleotide sequence ID" value="NZ_BBKA01000042.1"/>
</dbReference>
<comment type="caution">
    <text evidence="2">The sequence shown here is derived from an EMBL/GenBank/DDBJ whole genome shotgun (WGS) entry which is preliminary data.</text>
</comment>